<keyword evidence="1" id="KW-0812">Transmembrane</keyword>
<evidence type="ECO:0000313" key="3">
    <source>
        <dbReference type="EMBL" id="KAK8728589.1"/>
    </source>
</evidence>
<feature type="non-terminal residue" evidence="3">
    <location>
        <position position="187"/>
    </location>
</feature>
<comment type="caution">
    <text evidence="3">The sequence shown here is derived from an EMBL/GenBank/DDBJ whole genome shotgun (WGS) entry which is preliminary data.</text>
</comment>
<dbReference type="EMBL" id="JARKIK010000071">
    <property type="protein sequence ID" value="KAK8728589.1"/>
    <property type="molecule type" value="Genomic_DNA"/>
</dbReference>
<gene>
    <name evidence="3" type="ORF">OTU49_009034</name>
</gene>
<feature type="transmembrane region" description="Helical" evidence="1">
    <location>
        <begin position="150"/>
        <end position="171"/>
    </location>
</feature>
<feature type="signal peptide" evidence="2">
    <location>
        <begin position="1"/>
        <end position="21"/>
    </location>
</feature>
<dbReference type="Proteomes" id="UP001445076">
    <property type="component" value="Unassembled WGS sequence"/>
</dbReference>
<reference evidence="3 4" key="1">
    <citation type="journal article" date="2024" name="BMC Genomics">
        <title>Genome assembly of redclaw crayfish (Cherax quadricarinatus) provides insights into its immune adaptation and hypoxia tolerance.</title>
        <authorList>
            <person name="Liu Z."/>
            <person name="Zheng J."/>
            <person name="Li H."/>
            <person name="Fang K."/>
            <person name="Wang S."/>
            <person name="He J."/>
            <person name="Zhou D."/>
            <person name="Weng S."/>
            <person name="Chi M."/>
            <person name="Gu Z."/>
            <person name="He J."/>
            <person name="Li F."/>
            <person name="Wang M."/>
        </authorList>
    </citation>
    <scope>NUCLEOTIDE SEQUENCE [LARGE SCALE GENOMIC DNA]</scope>
    <source>
        <strain evidence="3">ZL_2023a</strain>
    </source>
</reference>
<dbReference type="AlphaFoldDB" id="A0AAW0WLC1"/>
<keyword evidence="2" id="KW-0732">Signal</keyword>
<keyword evidence="1" id="KW-0472">Membrane</keyword>
<keyword evidence="1" id="KW-1133">Transmembrane helix</keyword>
<protein>
    <submittedName>
        <fullName evidence="3">Uncharacterized protein</fullName>
    </submittedName>
</protein>
<keyword evidence="4" id="KW-1185">Reference proteome</keyword>
<evidence type="ECO:0000256" key="2">
    <source>
        <dbReference type="SAM" id="SignalP"/>
    </source>
</evidence>
<evidence type="ECO:0000256" key="1">
    <source>
        <dbReference type="SAM" id="Phobius"/>
    </source>
</evidence>
<proteinExistence type="predicted"/>
<evidence type="ECO:0000313" key="4">
    <source>
        <dbReference type="Proteomes" id="UP001445076"/>
    </source>
</evidence>
<organism evidence="3 4">
    <name type="scientific">Cherax quadricarinatus</name>
    <name type="common">Australian red claw crayfish</name>
    <dbReference type="NCBI Taxonomy" id="27406"/>
    <lineage>
        <taxon>Eukaryota</taxon>
        <taxon>Metazoa</taxon>
        <taxon>Ecdysozoa</taxon>
        <taxon>Arthropoda</taxon>
        <taxon>Crustacea</taxon>
        <taxon>Multicrustacea</taxon>
        <taxon>Malacostraca</taxon>
        <taxon>Eumalacostraca</taxon>
        <taxon>Eucarida</taxon>
        <taxon>Decapoda</taxon>
        <taxon>Pleocyemata</taxon>
        <taxon>Astacidea</taxon>
        <taxon>Parastacoidea</taxon>
        <taxon>Parastacidae</taxon>
        <taxon>Cherax</taxon>
    </lineage>
</organism>
<sequence>MMTKYILWLVVVLALSTQALSKDSSPHDRQARQLHRILDPFGLLGKAGEAVHGAVQGLGKTMDQGAQHVSRVLEHGAKSLDSVFKNHMGQVQAGLEEAGKVASIVSEDLADSVSTLVSNHLQGPSEEQAMQREGIVDGFLRMVGIEPSQLGLMALNVLIFLAELITSSFIGNKKNDLASTRSGDDSV</sequence>
<name>A0AAW0WLC1_CHEQU</name>
<accession>A0AAW0WLC1</accession>
<feature type="chain" id="PRO_5043317838" evidence="2">
    <location>
        <begin position="22"/>
        <end position="187"/>
    </location>
</feature>